<accession>E4XA23</accession>
<feature type="domain" description="Caspase family p20" evidence="5">
    <location>
        <begin position="45"/>
        <end position="175"/>
    </location>
</feature>
<dbReference type="InterPro" id="IPR011600">
    <property type="entry name" value="Pept_C14_caspase"/>
</dbReference>
<evidence type="ECO:0000256" key="2">
    <source>
        <dbReference type="RuleBase" id="RU003971"/>
    </source>
</evidence>
<evidence type="ECO:0000313" key="6">
    <source>
        <dbReference type="EMBL" id="CBY08387.1"/>
    </source>
</evidence>
<dbReference type="InterPro" id="IPR015917">
    <property type="entry name" value="Pept_C14A"/>
</dbReference>
<sequence length="287" mass="32216">MKKKILGGNTETDAQPPSQHSSKASSSTSSKVPSSEKYWEKVEKNRKLFIIFLMDTFEEKCKWVETNQTVNKRDGAVHDAARLTKSMTRLGFEVRIYRNQPKQNVGDLLEKLGKLDMTHIDVFGMAISSHGSSNNIIYLSDAPTDLNFFVDPIKSNKTLAQKPKLFFVNACRGGKFGKTVELVAQSTVQPRMWPYDADCLIHFSSIEKTFSLRNTKTGSYFIVALCDVLDSLKAGENRDIHEILATVNRKVASLDPVCMSEENPNVLQIPVIQSTLTNFVVLSPENY</sequence>
<feature type="region of interest" description="Disordered" evidence="3">
    <location>
        <begin position="1"/>
        <end position="37"/>
    </location>
</feature>
<dbReference type="SMART" id="SM00115">
    <property type="entry name" value="CASc"/>
    <property type="match status" value="1"/>
</dbReference>
<dbReference type="GO" id="GO:0006915">
    <property type="term" value="P:apoptotic process"/>
    <property type="evidence" value="ECO:0007669"/>
    <property type="project" value="TreeGrafter"/>
</dbReference>
<dbReference type="GO" id="GO:0006508">
    <property type="term" value="P:proteolysis"/>
    <property type="evidence" value="ECO:0007669"/>
    <property type="project" value="InterPro"/>
</dbReference>
<evidence type="ECO:0000256" key="1">
    <source>
        <dbReference type="ARBA" id="ARBA00010134"/>
    </source>
</evidence>
<comment type="similarity">
    <text evidence="1 2">Belongs to the peptidase C14A family.</text>
</comment>
<dbReference type="InterPro" id="IPR001309">
    <property type="entry name" value="Pept_C14_p20"/>
</dbReference>
<evidence type="ECO:0000313" key="7">
    <source>
        <dbReference type="Proteomes" id="UP000001307"/>
    </source>
</evidence>
<organism evidence="6">
    <name type="scientific">Oikopleura dioica</name>
    <name type="common">Tunicate</name>
    <dbReference type="NCBI Taxonomy" id="34765"/>
    <lineage>
        <taxon>Eukaryota</taxon>
        <taxon>Metazoa</taxon>
        <taxon>Chordata</taxon>
        <taxon>Tunicata</taxon>
        <taxon>Appendicularia</taxon>
        <taxon>Copelata</taxon>
        <taxon>Oikopleuridae</taxon>
        <taxon>Oikopleura</taxon>
    </lineage>
</organism>
<dbReference type="InterPro" id="IPR002138">
    <property type="entry name" value="Pept_C14_p10"/>
</dbReference>
<dbReference type="PANTHER" id="PTHR10454:SF31">
    <property type="entry name" value="CASPASE-7"/>
    <property type="match status" value="1"/>
</dbReference>
<feature type="compositionally biased region" description="Low complexity" evidence="3">
    <location>
        <begin position="16"/>
        <end position="36"/>
    </location>
</feature>
<dbReference type="GO" id="GO:0043525">
    <property type="term" value="P:positive regulation of neuron apoptotic process"/>
    <property type="evidence" value="ECO:0007669"/>
    <property type="project" value="TreeGrafter"/>
</dbReference>
<reference evidence="6" key="1">
    <citation type="journal article" date="2010" name="Science">
        <title>Plasticity of animal genome architecture unmasked by rapid evolution of a pelagic tunicate.</title>
        <authorList>
            <person name="Denoeud F."/>
            <person name="Henriet S."/>
            <person name="Mungpakdee S."/>
            <person name="Aury J.M."/>
            <person name="Da Silva C."/>
            <person name="Brinkmann H."/>
            <person name="Mikhaleva J."/>
            <person name="Olsen L.C."/>
            <person name="Jubin C."/>
            <person name="Canestro C."/>
            <person name="Bouquet J.M."/>
            <person name="Danks G."/>
            <person name="Poulain J."/>
            <person name="Campsteijn C."/>
            <person name="Adamski M."/>
            <person name="Cross I."/>
            <person name="Yadetie F."/>
            <person name="Muffato M."/>
            <person name="Louis A."/>
            <person name="Butcher S."/>
            <person name="Tsagkogeorga G."/>
            <person name="Konrad A."/>
            <person name="Singh S."/>
            <person name="Jensen M.F."/>
            <person name="Cong E.H."/>
            <person name="Eikeseth-Otteraa H."/>
            <person name="Noel B."/>
            <person name="Anthouard V."/>
            <person name="Porcel B.M."/>
            <person name="Kachouri-Lafond R."/>
            <person name="Nishino A."/>
            <person name="Ugolini M."/>
            <person name="Chourrout P."/>
            <person name="Nishida H."/>
            <person name="Aasland R."/>
            <person name="Huzurbazar S."/>
            <person name="Westhof E."/>
            <person name="Delsuc F."/>
            <person name="Lehrach H."/>
            <person name="Reinhardt R."/>
            <person name="Weissenbach J."/>
            <person name="Roy S.W."/>
            <person name="Artiguenave F."/>
            <person name="Postlethwait J.H."/>
            <person name="Manak J.R."/>
            <person name="Thompson E.M."/>
            <person name="Jaillon O."/>
            <person name="Du Pasquier L."/>
            <person name="Boudinot P."/>
            <person name="Liberles D.A."/>
            <person name="Volff J.N."/>
            <person name="Philippe H."/>
            <person name="Lenhard B."/>
            <person name="Roest Crollius H."/>
            <person name="Wincker P."/>
            <person name="Chourrout D."/>
        </authorList>
    </citation>
    <scope>NUCLEOTIDE SEQUENCE [LARGE SCALE GENOMIC DNA]</scope>
</reference>
<dbReference type="OrthoDB" id="6116485at2759"/>
<dbReference type="Pfam" id="PF00656">
    <property type="entry name" value="Peptidase_C14"/>
    <property type="match status" value="1"/>
</dbReference>
<keyword evidence="7" id="KW-1185">Reference proteome</keyword>
<name>E4XA23_OIKDI</name>
<dbReference type="InterPro" id="IPR029030">
    <property type="entry name" value="Caspase-like_dom_sf"/>
</dbReference>
<evidence type="ECO:0000259" key="5">
    <source>
        <dbReference type="PROSITE" id="PS50208"/>
    </source>
</evidence>
<dbReference type="GO" id="GO:0005737">
    <property type="term" value="C:cytoplasm"/>
    <property type="evidence" value="ECO:0007669"/>
    <property type="project" value="TreeGrafter"/>
</dbReference>
<dbReference type="GO" id="GO:0004197">
    <property type="term" value="F:cysteine-type endopeptidase activity"/>
    <property type="evidence" value="ECO:0007669"/>
    <property type="project" value="InterPro"/>
</dbReference>
<dbReference type="Proteomes" id="UP000001307">
    <property type="component" value="Unassembled WGS sequence"/>
</dbReference>
<dbReference type="SUPFAM" id="SSF52129">
    <property type="entry name" value="Caspase-like"/>
    <property type="match status" value="1"/>
</dbReference>
<dbReference type="PANTHER" id="PTHR10454">
    <property type="entry name" value="CASPASE"/>
    <property type="match status" value="1"/>
</dbReference>
<evidence type="ECO:0000259" key="4">
    <source>
        <dbReference type="PROSITE" id="PS50207"/>
    </source>
</evidence>
<dbReference type="PRINTS" id="PR00376">
    <property type="entry name" value="IL1BCENZYME"/>
</dbReference>
<dbReference type="InterPro" id="IPR002398">
    <property type="entry name" value="Pept_C14"/>
</dbReference>
<dbReference type="PROSITE" id="PS50208">
    <property type="entry name" value="CASPASE_P20"/>
    <property type="match status" value="1"/>
</dbReference>
<dbReference type="EMBL" id="FN653031">
    <property type="protein sequence ID" value="CBY08387.1"/>
    <property type="molecule type" value="Genomic_DNA"/>
</dbReference>
<feature type="domain" description="Caspase family p10" evidence="4">
    <location>
        <begin position="194"/>
        <end position="284"/>
    </location>
</feature>
<dbReference type="Gene3D" id="3.40.50.1460">
    <property type="match status" value="1"/>
</dbReference>
<evidence type="ECO:0000256" key="3">
    <source>
        <dbReference type="SAM" id="MobiDB-lite"/>
    </source>
</evidence>
<dbReference type="FunCoup" id="E4XA23">
    <property type="interactions" value="43"/>
</dbReference>
<proteinExistence type="inferred from homology"/>
<dbReference type="PROSITE" id="PS50207">
    <property type="entry name" value="CASPASE_P10"/>
    <property type="match status" value="1"/>
</dbReference>
<evidence type="ECO:0008006" key="8">
    <source>
        <dbReference type="Google" id="ProtNLM"/>
    </source>
</evidence>
<protein>
    <recommendedName>
        <fullName evidence="8">Caspase family p20 domain-containing protein</fullName>
    </recommendedName>
</protein>
<dbReference type="InParanoid" id="E4XA23"/>
<dbReference type="AlphaFoldDB" id="E4XA23"/>
<gene>
    <name evidence="6" type="ORF">GSOID_T00004953001</name>
</gene>